<keyword evidence="2" id="KW-1185">Reference proteome</keyword>
<comment type="caution">
    <text evidence="1">The sequence shown here is derived from an EMBL/GenBank/DDBJ whole genome shotgun (WGS) entry which is preliminary data.</text>
</comment>
<accession>A0ACC2Z614</accession>
<dbReference type="Proteomes" id="UP001172680">
    <property type="component" value="Unassembled WGS sequence"/>
</dbReference>
<dbReference type="EMBL" id="JAPDRP010000012">
    <property type="protein sequence ID" value="KAJ9642977.1"/>
    <property type="molecule type" value="Genomic_DNA"/>
</dbReference>
<sequence>MSERLGDEARFRLEGSGTDESRMKPQFPALERTSQNELIAEFWAVRASQLPRRELDGIKAEDLQGARPEDPLYDFSREIRETVASDSDAGHYNVRTPPSLSPNQAHEFTQRDLPSPTANQAAWPAVSPSFSACLENVPEEPETYFARRSPTAHQLHKAFDVPSRSPPKALVAKTRPKRYSAFYDPLSSPIQPRSPAHAQSASRTSDTLGSLFEPQSIECPMRRAPSVKGRTPFFRDFEGSWEDHIDYCYDNEMEACCDIDWDGHESDSGSCRTAASNEILRPAAIVEDCQADASVSNGPRFNINKKLPPTPGTALSRSFPVPPNASTVPNLAHRQSDFSLLPVGANMVTHDGPSVQMIDLPIATPCLEAEWSNFAPSVSKPQEFKFEPLRGDSEEGLLAEYESFNHHHAIFNLSHDVRASFNPVSKRSSFDSSIPSESTSGPGSIMSSTRRSASSATSMPELIYSRRAREALDRVVDHLTEQMATFVDLDEDDEDKQTSGDPIRNDAKDLKGRTFFSAEEDRAEEDAHCPDKDDIAEEVPVVLHQYERERAASESAAKSLMNDPLVQLRKRSATLTPSNTAHTLSLFPVPPRTRMMAP</sequence>
<reference evidence="1" key="1">
    <citation type="submission" date="2022-10" db="EMBL/GenBank/DDBJ databases">
        <title>Culturing micro-colonial fungi from biological soil crusts in the Mojave desert and describing Neophaeococcomyces mojavensis, and introducing the new genera and species Taxawa tesnikishii.</title>
        <authorList>
            <person name="Kurbessoian T."/>
            <person name="Stajich J.E."/>
        </authorList>
    </citation>
    <scope>NUCLEOTIDE SEQUENCE</scope>
    <source>
        <strain evidence="1">JES_115</strain>
    </source>
</reference>
<proteinExistence type="predicted"/>
<name>A0ACC2Z614_9PEZI</name>
<gene>
    <name evidence="1" type="ORF">H2199_004499</name>
</gene>
<evidence type="ECO:0000313" key="1">
    <source>
        <dbReference type="EMBL" id="KAJ9642977.1"/>
    </source>
</evidence>
<evidence type="ECO:0000313" key="2">
    <source>
        <dbReference type="Proteomes" id="UP001172680"/>
    </source>
</evidence>
<protein>
    <submittedName>
        <fullName evidence="1">Uncharacterized protein</fullName>
    </submittedName>
</protein>
<organism evidence="1 2">
    <name type="scientific">Coniosporium tulheliwenetii</name>
    <dbReference type="NCBI Taxonomy" id="3383036"/>
    <lineage>
        <taxon>Eukaryota</taxon>
        <taxon>Fungi</taxon>
        <taxon>Dikarya</taxon>
        <taxon>Ascomycota</taxon>
        <taxon>Pezizomycotina</taxon>
        <taxon>Dothideomycetes</taxon>
        <taxon>Dothideomycetes incertae sedis</taxon>
        <taxon>Coniosporium</taxon>
    </lineage>
</organism>